<sequence length="552" mass="57789">MGIRTYITRLVRLVMTGENGDETSGESGGTSAPNSDDERAGNSGAGRSATDAAESTPDAVDAEKPDGSGPNETVATAASGDVDDETEAEDAGESATENETGDAGESAADGDPDSDETHADESADGPESGGAGDDRETADDGSVESDDRDGIGGGSDADGSERNVAETTVAGTAESGPDGDATDADTADGATDADTADGATDATDATDTGGSSDAGDGDDGEWQLGTILSAERLEAWAAAAADDVVGERHEEINPSRHDPDRLERKVRRIDPDSMDDVERITSLSQEVFRRRKAYIAELEERVAALDERVEELEADYEQEVSQLNSLMDRKEDQIDELQTYGHESLVGPVISEVRSDLVGAVSHDDPDAVQEAAEYALDDLHDVLRAQGVSLIEPDEGESFDRDAHRAVTRAEDHRPEGTVVSTQQPGFRIEGEVREKANVVISDGSGTAPGDASEPEDEAATEPDETSDGNDERIGTDEASEESGERAGTDEASDDAKPEDRETEAASARSEVEADRAAADRESTRSETRSESEGDDERNGNDEAGAAERDG</sequence>
<proteinExistence type="predicted"/>
<feature type="compositionally biased region" description="Acidic residues" evidence="3">
    <location>
        <begin position="454"/>
        <end position="470"/>
    </location>
</feature>
<keyword evidence="2" id="KW-0175">Coiled coil</keyword>
<dbReference type="GO" id="GO:0042803">
    <property type="term" value="F:protein homodimerization activity"/>
    <property type="evidence" value="ECO:0007669"/>
    <property type="project" value="InterPro"/>
</dbReference>
<evidence type="ECO:0000313" key="5">
    <source>
        <dbReference type="Proteomes" id="UP000198932"/>
    </source>
</evidence>
<feature type="coiled-coil region" evidence="2">
    <location>
        <begin position="295"/>
        <end position="340"/>
    </location>
</feature>
<dbReference type="CDD" id="cd14688">
    <property type="entry name" value="bZIP_YAP"/>
    <property type="match status" value="1"/>
</dbReference>
<dbReference type="GO" id="GO:0051087">
    <property type="term" value="F:protein-folding chaperone binding"/>
    <property type="evidence" value="ECO:0007669"/>
    <property type="project" value="InterPro"/>
</dbReference>
<protein>
    <submittedName>
        <fullName evidence="4">Molecular chaperone GrpE (Heat shock protein)</fullName>
    </submittedName>
</protein>
<dbReference type="Gene3D" id="2.30.22.10">
    <property type="entry name" value="Head domain of nucleotide exchange factor GrpE"/>
    <property type="match status" value="1"/>
</dbReference>
<dbReference type="GO" id="GO:0006457">
    <property type="term" value="P:protein folding"/>
    <property type="evidence" value="ECO:0007669"/>
    <property type="project" value="InterPro"/>
</dbReference>
<dbReference type="STRING" id="35743.SAMN04487937_1435"/>
<name>A0A1I6G037_HALSD</name>
<evidence type="ECO:0000256" key="3">
    <source>
        <dbReference type="SAM" id="MobiDB-lite"/>
    </source>
</evidence>
<dbReference type="AlphaFoldDB" id="A0A1I6G037"/>
<dbReference type="Pfam" id="PF01025">
    <property type="entry name" value="GrpE"/>
    <property type="match status" value="1"/>
</dbReference>
<feature type="compositionally biased region" description="Low complexity" evidence="3">
    <location>
        <begin position="187"/>
        <end position="214"/>
    </location>
</feature>
<keyword evidence="1" id="KW-0143">Chaperone</keyword>
<evidence type="ECO:0000256" key="1">
    <source>
        <dbReference type="ARBA" id="ARBA00023186"/>
    </source>
</evidence>
<feature type="region of interest" description="Disordered" evidence="3">
    <location>
        <begin position="16"/>
        <end position="223"/>
    </location>
</feature>
<dbReference type="GO" id="GO:0000774">
    <property type="term" value="F:adenyl-nucleotide exchange factor activity"/>
    <property type="evidence" value="ECO:0007669"/>
    <property type="project" value="InterPro"/>
</dbReference>
<reference evidence="5" key="1">
    <citation type="submission" date="2016-10" db="EMBL/GenBank/DDBJ databases">
        <authorList>
            <person name="Varghese N."/>
            <person name="Submissions S."/>
        </authorList>
    </citation>
    <scope>NUCLEOTIDE SEQUENCE [LARGE SCALE GENOMIC DNA]</scope>
    <source>
        <strain evidence="5">RD 26</strain>
    </source>
</reference>
<feature type="compositionally biased region" description="Basic and acidic residues" evidence="3">
    <location>
        <begin position="399"/>
        <end position="417"/>
    </location>
</feature>
<dbReference type="RefSeq" id="WP_092920859.1">
    <property type="nucleotide sequence ID" value="NZ_FOYN01000002.1"/>
</dbReference>
<evidence type="ECO:0000256" key="2">
    <source>
        <dbReference type="SAM" id="Coils"/>
    </source>
</evidence>
<dbReference type="EMBL" id="FOYN01000002">
    <property type="protein sequence ID" value="SFR35437.1"/>
    <property type="molecule type" value="Genomic_DNA"/>
</dbReference>
<keyword evidence="5" id="KW-1185">Reference proteome</keyword>
<keyword evidence="4" id="KW-0346">Stress response</keyword>
<organism evidence="4 5">
    <name type="scientific">Halorubrum sodomense</name>
    <dbReference type="NCBI Taxonomy" id="35743"/>
    <lineage>
        <taxon>Archaea</taxon>
        <taxon>Methanobacteriati</taxon>
        <taxon>Methanobacteriota</taxon>
        <taxon>Stenosarchaea group</taxon>
        <taxon>Halobacteria</taxon>
        <taxon>Halobacteriales</taxon>
        <taxon>Haloferacaceae</taxon>
        <taxon>Halorubrum</taxon>
    </lineage>
</organism>
<dbReference type="InterPro" id="IPR000740">
    <property type="entry name" value="GrpE"/>
</dbReference>
<dbReference type="Proteomes" id="UP000198932">
    <property type="component" value="Unassembled WGS sequence"/>
</dbReference>
<feature type="compositionally biased region" description="Basic and acidic residues" evidence="3">
    <location>
        <begin position="484"/>
        <end position="552"/>
    </location>
</feature>
<feature type="compositionally biased region" description="Acidic residues" evidence="3">
    <location>
        <begin position="81"/>
        <end position="92"/>
    </location>
</feature>
<evidence type="ECO:0000313" key="4">
    <source>
        <dbReference type="EMBL" id="SFR35437.1"/>
    </source>
</evidence>
<dbReference type="SUPFAM" id="SSF51064">
    <property type="entry name" value="Head domain of nucleotide exchange factor GrpE"/>
    <property type="match status" value="1"/>
</dbReference>
<gene>
    <name evidence="4" type="ORF">SAMN04487937_1435</name>
</gene>
<feature type="region of interest" description="Disordered" evidence="3">
    <location>
        <begin position="393"/>
        <end position="552"/>
    </location>
</feature>
<dbReference type="InterPro" id="IPR009012">
    <property type="entry name" value="GrpE_head"/>
</dbReference>
<feature type="compositionally biased region" description="Acidic residues" evidence="3">
    <location>
        <begin position="136"/>
        <end position="147"/>
    </location>
</feature>
<accession>A0A1I6G037</accession>